<dbReference type="SUPFAM" id="SSF141091">
    <property type="entry name" value="L21p-like"/>
    <property type="match status" value="1"/>
</dbReference>
<dbReference type="GO" id="GO:0005737">
    <property type="term" value="C:cytoplasm"/>
    <property type="evidence" value="ECO:0007669"/>
    <property type="project" value="UniProtKB-ARBA"/>
</dbReference>
<evidence type="ECO:0000256" key="2">
    <source>
        <dbReference type="ARBA" id="ARBA00022730"/>
    </source>
</evidence>
<evidence type="ECO:0000256" key="1">
    <source>
        <dbReference type="ARBA" id="ARBA00008563"/>
    </source>
</evidence>
<dbReference type="PANTHER" id="PTHR21349:SF0">
    <property type="entry name" value="LARGE RIBOSOMAL SUBUNIT PROTEIN BL21M"/>
    <property type="match status" value="1"/>
</dbReference>
<comment type="similarity">
    <text evidence="1 6 7">Belongs to the bacterial ribosomal protein bL21 family.</text>
</comment>
<evidence type="ECO:0000256" key="5">
    <source>
        <dbReference type="ARBA" id="ARBA00023274"/>
    </source>
</evidence>
<dbReference type="Pfam" id="PF00829">
    <property type="entry name" value="Ribosomal_L21p"/>
    <property type="match status" value="1"/>
</dbReference>
<accession>A0A1H5WNV3</accession>
<dbReference type="InterPro" id="IPR001787">
    <property type="entry name" value="Ribosomal_bL21"/>
</dbReference>
<dbReference type="PANTHER" id="PTHR21349">
    <property type="entry name" value="50S RIBOSOMAL PROTEIN L21"/>
    <property type="match status" value="1"/>
</dbReference>
<evidence type="ECO:0000256" key="3">
    <source>
        <dbReference type="ARBA" id="ARBA00022884"/>
    </source>
</evidence>
<keyword evidence="3 6" id="KW-0694">RNA-binding</keyword>
<dbReference type="GO" id="GO:0003735">
    <property type="term" value="F:structural constituent of ribosome"/>
    <property type="evidence" value="ECO:0007669"/>
    <property type="project" value="InterPro"/>
</dbReference>
<keyword evidence="2 6" id="KW-0699">rRNA-binding</keyword>
<comment type="subunit">
    <text evidence="6">Part of the 50S ribosomal subunit. Contacts protein L20.</text>
</comment>
<evidence type="ECO:0000256" key="8">
    <source>
        <dbReference type="SAM" id="MobiDB-lite"/>
    </source>
</evidence>
<dbReference type="OrthoDB" id="9813334at2"/>
<reference evidence="10" key="1">
    <citation type="submission" date="2016-10" db="EMBL/GenBank/DDBJ databases">
        <authorList>
            <person name="Varghese N."/>
            <person name="Submissions S."/>
        </authorList>
    </citation>
    <scope>NUCLEOTIDE SEQUENCE [LARGE SCALE GENOMIC DNA]</scope>
    <source>
        <strain evidence="10">DSM 21580</strain>
    </source>
</reference>
<dbReference type="EMBL" id="FNUS01000002">
    <property type="protein sequence ID" value="SEG00667.1"/>
    <property type="molecule type" value="Genomic_DNA"/>
</dbReference>
<dbReference type="InterPro" id="IPR028909">
    <property type="entry name" value="bL21-like"/>
</dbReference>
<proteinExistence type="inferred from homology"/>
<dbReference type="GO" id="GO:0006412">
    <property type="term" value="P:translation"/>
    <property type="evidence" value="ECO:0007669"/>
    <property type="project" value="UniProtKB-UniRule"/>
</dbReference>
<dbReference type="HAMAP" id="MF_01363">
    <property type="entry name" value="Ribosomal_bL21"/>
    <property type="match status" value="1"/>
</dbReference>
<evidence type="ECO:0000256" key="4">
    <source>
        <dbReference type="ARBA" id="ARBA00022980"/>
    </source>
</evidence>
<comment type="function">
    <text evidence="6 7">This protein binds to 23S rRNA in the presence of protein L20.</text>
</comment>
<dbReference type="Proteomes" id="UP000236738">
    <property type="component" value="Unassembled WGS sequence"/>
</dbReference>
<keyword evidence="4 6" id="KW-0689">Ribosomal protein</keyword>
<dbReference type="InterPro" id="IPR036164">
    <property type="entry name" value="bL21-like_sf"/>
</dbReference>
<dbReference type="RefSeq" id="WP_103913252.1">
    <property type="nucleotide sequence ID" value="NZ_FNUS01000002.1"/>
</dbReference>
<dbReference type="GO" id="GO:0019843">
    <property type="term" value="F:rRNA binding"/>
    <property type="evidence" value="ECO:0007669"/>
    <property type="project" value="UniProtKB-UniRule"/>
</dbReference>
<dbReference type="InterPro" id="IPR018258">
    <property type="entry name" value="Ribosomal_bL21_CS"/>
</dbReference>
<feature type="compositionally biased region" description="Basic and acidic residues" evidence="8">
    <location>
        <begin position="106"/>
        <end position="136"/>
    </location>
</feature>
<evidence type="ECO:0000313" key="9">
    <source>
        <dbReference type="EMBL" id="SEG00667.1"/>
    </source>
</evidence>
<gene>
    <name evidence="6" type="primary">rplU</name>
    <name evidence="9" type="ORF">SAMN05421847_1265</name>
</gene>
<dbReference type="NCBIfam" id="TIGR00061">
    <property type="entry name" value="L21"/>
    <property type="match status" value="1"/>
</dbReference>
<dbReference type="GO" id="GO:1990904">
    <property type="term" value="C:ribonucleoprotein complex"/>
    <property type="evidence" value="ECO:0007669"/>
    <property type="project" value="UniProtKB-KW"/>
</dbReference>
<organism evidence="9 10">
    <name type="scientific">Halpernia humi</name>
    <dbReference type="NCBI Taxonomy" id="493375"/>
    <lineage>
        <taxon>Bacteria</taxon>
        <taxon>Pseudomonadati</taxon>
        <taxon>Bacteroidota</taxon>
        <taxon>Flavobacteriia</taxon>
        <taxon>Flavobacteriales</taxon>
        <taxon>Weeksellaceae</taxon>
        <taxon>Chryseobacterium group</taxon>
        <taxon>Halpernia</taxon>
    </lineage>
</organism>
<protein>
    <recommendedName>
        <fullName evidence="6">Large ribosomal subunit protein bL21</fullName>
    </recommendedName>
</protein>
<evidence type="ECO:0000256" key="7">
    <source>
        <dbReference type="RuleBase" id="RU000562"/>
    </source>
</evidence>
<dbReference type="AlphaFoldDB" id="A0A1H5WNV3"/>
<feature type="region of interest" description="Disordered" evidence="8">
    <location>
        <begin position="106"/>
        <end position="140"/>
    </location>
</feature>
<evidence type="ECO:0000256" key="6">
    <source>
        <dbReference type="HAMAP-Rule" id="MF_01363"/>
    </source>
</evidence>
<dbReference type="PROSITE" id="PS01169">
    <property type="entry name" value="RIBOSOMAL_L21"/>
    <property type="match status" value="1"/>
</dbReference>
<keyword evidence="10" id="KW-1185">Reference proteome</keyword>
<sequence length="211" mass="23232">MFAIVEIAGLQYKVEQDQKLFVNRLKGDVGAKVSFEKVLLTVNGATTIGAPAVKGITVDAQILNHLKADKVIVFKKKRRKGYEKKNGHRQSLTQIQITGITGFDGAKKAPKKETAKADAAPKAEKPVAKVAKEETKTSAATGDRATVNFGEDHELNYHLKKNNLSQSKENRETLIALGKEVKEELGKKILTHEDVDAAIEKNITKFNELKK</sequence>
<dbReference type="GO" id="GO:0005840">
    <property type="term" value="C:ribosome"/>
    <property type="evidence" value="ECO:0007669"/>
    <property type="project" value="UniProtKB-KW"/>
</dbReference>
<evidence type="ECO:0000313" key="10">
    <source>
        <dbReference type="Proteomes" id="UP000236738"/>
    </source>
</evidence>
<keyword evidence="5 6" id="KW-0687">Ribonucleoprotein</keyword>
<name>A0A1H5WNV3_9FLAO</name>